<accession>A0A0C3C3H5</accession>
<protein>
    <submittedName>
        <fullName evidence="2">Uncharacterized protein</fullName>
    </submittedName>
</protein>
<organism evidence="2 3">
    <name type="scientific">Hebeloma cylindrosporum</name>
    <dbReference type="NCBI Taxonomy" id="76867"/>
    <lineage>
        <taxon>Eukaryota</taxon>
        <taxon>Fungi</taxon>
        <taxon>Dikarya</taxon>
        <taxon>Basidiomycota</taxon>
        <taxon>Agaricomycotina</taxon>
        <taxon>Agaricomycetes</taxon>
        <taxon>Agaricomycetidae</taxon>
        <taxon>Agaricales</taxon>
        <taxon>Agaricineae</taxon>
        <taxon>Hymenogastraceae</taxon>
        <taxon>Hebeloma</taxon>
    </lineage>
</organism>
<keyword evidence="3" id="KW-1185">Reference proteome</keyword>
<feature type="region of interest" description="Disordered" evidence="1">
    <location>
        <begin position="23"/>
        <end position="59"/>
    </location>
</feature>
<name>A0A0C3C3H5_HEBCY</name>
<reference evidence="2 3" key="1">
    <citation type="submission" date="2014-04" db="EMBL/GenBank/DDBJ databases">
        <authorList>
            <consortium name="DOE Joint Genome Institute"/>
            <person name="Kuo A."/>
            <person name="Gay G."/>
            <person name="Dore J."/>
            <person name="Kohler A."/>
            <person name="Nagy L.G."/>
            <person name="Floudas D."/>
            <person name="Copeland A."/>
            <person name="Barry K.W."/>
            <person name="Cichocki N."/>
            <person name="Veneault-Fourrey C."/>
            <person name="LaButti K."/>
            <person name="Lindquist E.A."/>
            <person name="Lipzen A."/>
            <person name="Lundell T."/>
            <person name="Morin E."/>
            <person name="Murat C."/>
            <person name="Sun H."/>
            <person name="Tunlid A."/>
            <person name="Henrissat B."/>
            <person name="Grigoriev I.V."/>
            <person name="Hibbett D.S."/>
            <person name="Martin F."/>
            <person name="Nordberg H.P."/>
            <person name="Cantor M.N."/>
            <person name="Hua S.X."/>
        </authorList>
    </citation>
    <scope>NUCLEOTIDE SEQUENCE [LARGE SCALE GENOMIC DNA]</scope>
    <source>
        <strain evidence="3">h7</strain>
    </source>
</reference>
<sequence length="77" mass="8296">MSPENYSQDYFPSYPAPVHSASLRKGAVTAEQPAPAQRMSIQDSQQRGKEGRAERPRGGCVPCPNGGCCFIIPLPCC</sequence>
<reference evidence="3" key="2">
    <citation type="submission" date="2015-01" db="EMBL/GenBank/DDBJ databases">
        <title>Evolutionary Origins and Diversification of the Mycorrhizal Mutualists.</title>
        <authorList>
            <consortium name="DOE Joint Genome Institute"/>
            <consortium name="Mycorrhizal Genomics Consortium"/>
            <person name="Kohler A."/>
            <person name="Kuo A."/>
            <person name="Nagy L.G."/>
            <person name="Floudas D."/>
            <person name="Copeland A."/>
            <person name="Barry K.W."/>
            <person name="Cichocki N."/>
            <person name="Veneault-Fourrey C."/>
            <person name="LaButti K."/>
            <person name="Lindquist E.A."/>
            <person name="Lipzen A."/>
            <person name="Lundell T."/>
            <person name="Morin E."/>
            <person name="Murat C."/>
            <person name="Riley R."/>
            <person name="Ohm R."/>
            <person name="Sun H."/>
            <person name="Tunlid A."/>
            <person name="Henrissat B."/>
            <person name="Grigoriev I.V."/>
            <person name="Hibbett D.S."/>
            <person name="Martin F."/>
        </authorList>
    </citation>
    <scope>NUCLEOTIDE SEQUENCE [LARGE SCALE GENOMIC DNA]</scope>
    <source>
        <strain evidence="3">h7</strain>
    </source>
</reference>
<feature type="compositionally biased region" description="Basic and acidic residues" evidence="1">
    <location>
        <begin position="46"/>
        <end position="57"/>
    </location>
</feature>
<proteinExistence type="predicted"/>
<dbReference type="Proteomes" id="UP000053424">
    <property type="component" value="Unassembled WGS sequence"/>
</dbReference>
<dbReference type="EMBL" id="KN831788">
    <property type="protein sequence ID" value="KIM38834.1"/>
    <property type="molecule type" value="Genomic_DNA"/>
</dbReference>
<evidence type="ECO:0000256" key="1">
    <source>
        <dbReference type="SAM" id="MobiDB-lite"/>
    </source>
</evidence>
<dbReference type="AlphaFoldDB" id="A0A0C3C3H5"/>
<evidence type="ECO:0000313" key="2">
    <source>
        <dbReference type="EMBL" id="KIM38834.1"/>
    </source>
</evidence>
<dbReference type="HOGENOM" id="CLU_193990_0_0_1"/>
<gene>
    <name evidence="2" type="ORF">M413DRAFT_447535</name>
</gene>
<evidence type="ECO:0000313" key="3">
    <source>
        <dbReference type="Proteomes" id="UP000053424"/>
    </source>
</evidence>